<keyword evidence="1" id="KW-0812">Transmembrane</keyword>
<sequence>KWKRHYCVQKKILKNNLIYFIIFFFVVSCSSVPKYPNNACKIFGQKYLWYKHTKKSSKIYGAPVHIILAFVNKESGFNRWAKPKRTRLFKVVPYKRPSSSLGYSQAVKKTWELYKTETDSPLALRTRFKDSVMFIGWYISKTNKINKIPLNDSYRQYLNYYLGWGNYAQKVYKTDKKVIIFAKSVEKQSKIYKNQLKECQKSLDRNKYIIF</sequence>
<dbReference type="SUPFAM" id="SSF53955">
    <property type="entry name" value="Lysozyme-like"/>
    <property type="match status" value="1"/>
</dbReference>
<feature type="transmembrane region" description="Helical" evidence="1">
    <location>
        <begin position="12"/>
        <end position="33"/>
    </location>
</feature>
<dbReference type="AlphaFoldDB" id="A0A383BT06"/>
<evidence type="ECO:0000313" key="3">
    <source>
        <dbReference type="EMBL" id="SVE23034.1"/>
    </source>
</evidence>
<evidence type="ECO:0000256" key="1">
    <source>
        <dbReference type="SAM" id="Phobius"/>
    </source>
</evidence>
<dbReference type="Pfam" id="PF19489">
    <property type="entry name" value="SLT_4"/>
    <property type="match status" value="1"/>
</dbReference>
<protein>
    <recommendedName>
        <fullName evidence="2">Transglycosylase SLT domain-containing protein</fullName>
    </recommendedName>
</protein>
<dbReference type="InterPro" id="IPR023346">
    <property type="entry name" value="Lysozyme-like_dom_sf"/>
</dbReference>
<reference evidence="3" key="1">
    <citation type="submission" date="2018-05" db="EMBL/GenBank/DDBJ databases">
        <authorList>
            <person name="Lanie J.A."/>
            <person name="Ng W.-L."/>
            <person name="Kazmierczak K.M."/>
            <person name="Andrzejewski T.M."/>
            <person name="Davidsen T.M."/>
            <person name="Wayne K.J."/>
            <person name="Tettelin H."/>
            <person name="Glass J.I."/>
            <person name="Rusch D."/>
            <person name="Podicherti R."/>
            <person name="Tsui H.-C.T."/>
            <person name="Winkler M.E."/>
        </authorList>
    </citation>
    <scope>NUCLEOTIDE SEQUENCE</scope>
</reference>
<feature type="non-terminal residue" evidence="3">
    <location>
        <position position="1"/>
    </location>
</feature>
<gene>
    <name evidence="3" type="ORF">METZ01_LOCUS475888</name>
</gene>
<dbReference type="EMBL" id="UINC01202982">
    <property type="protein sequence ID" value="SVE23034.1"/>
    <property type="molecule type" value="Genomic_DNA"/>
</dbReference>
<feature type="domain" description="Transglycosylase SLT" evidence="2">
    <location>
        <begin position="18"/>
        <end position="199"/>
    </location>
</feature>
<keyword evidence="1" id="KW-0472">Membrane</keyword>
<keyword evidence="1" id="KW-1133">Transmembrane helix</keyword>
<dbReference type="InterPro" id="IPR045795">
    <property type="entry name" value="SLT_4"/>
</dbReference>
<dbReference type="Gene3D" id="1.10.530.10">
    <property type="match status" value="1"/>
</dbReference>
<proteinExistence type="predicted"/>
<name>A0A383BT06_9ZZZZ</name>
<evidence type="ECO:0000259" key="2">
    <source>
        <dbReference type="Pfam" id="PF19489"/>
    </source>
</evidence>
<accession>A0A383BT06</accession>
<organism evidence="3">
    <name type="scientific">marine metagenome</name>
    <dbReference type="NCBI Taxonomy" id="408172"/>
    <lineage>
        <taxon>unclassified sequences</taxon>
        <taxon>metagenomes</taxon>
        <taxon>ecological metagenomes</taxon>
    </lineage>
</organism>